<dbReference type="eggNOG" id="ENOG502SA3R">
    <property type="taxonomic scope" value="Eukaryota"/>
</dbReference>
<accession>A0A024U670</accession>
<name>A0A024U670_9STRA</name>
<protein>
    <submittedName>
        <fullName evidence="1">Uncharacterized protein</fullName>
    </submittedName>
</protein>
<dbReference type="RefSeq" id="XP_008869573.1">
    <property type="nucleotide sequence ID" value="XM_008871351.1"/>
</dbReference>
<proteinExistence type="predicted"/>
<dbReference type="AlphaFoldDB" id="A0A024U670"/>
<dbReference type="EMBL" id="KI913962">
    <property type="protein sequence ID" value="ETW01725.1"/>
    <property type="molecule type" value="Genomic_DNA"/>
</dbReference>
<sequence>MKYEGEETVLFDRGYGLSKVLPWLVQSLGPWVQVSGGGVGPAGNNDDISGRDWLYVEELSGVFYTTPRLRLECIVVDQPQHRLWCAKSKDSMQLDNISFVIPVEDASTHPSWKVVVQDPRQYQEWVICFPERTKMLQWVDLLRRVMDVTGCRGVVRDCVRLTTPNN</sequence>
<organism evidence="1">
    <name type="scientific">Aphanomyces invadans</name>
    <dbReference type="NCBI Taxonomy" id="157072"/>
    <lineage>
        <taxon>Eukaryota</taxon>
        <taxon>Sar</taxon>
        <taxon>Stramenopiles</taxon>
        <taxon>Oomycota</taxon>
        <taxon>Saprolegniomycetes</taxon>
        <taxon>Saprolegniales</taxon>
        <taxon>Verrucalvaceae</taxon>
        <taxon>Aphanomyces</taxon>
    </lineage>
</organism>
<reference evidence="1" key="1">
    <citation type="submission" date="2013-12" db="EMBL/GenBank/DDBJ databases">
        <title>The Genome Sequence of Aphanomyces invadans NJM9701.</title>
        <authorList>
            <consortium name="The Broad Institute Genomics Platform"/>
            <person name="Russ C."/>
            <person name="Tyler B."/>
            <person name="van West P."/>
            <person name="Dieguez-Uribeondo J."/>
            <person name="Young S.K."/>
            <person name="Zeng Q."/>
            <person name="Gargeya S."/>
            <person name="Fitzgerald M."/>
            <person name="Abouelleil A."/>
            <person name="Alvarado L."/>
            <person name="Chapman S.B."/>
            <person name="Gainer-Dewar J."/>
            <person name="Goldberg J."/>
            <person name="Griggs A."/>
            <person name="Gujja S."/>
            <person name="Hansen M."/>
            <person name="Howarth C."/>
            <person name="Imamovic A."/>
            <person name="Ireland A."/>
            <person name="Larimer J."/>
            <person name="McCowan C."/>
            <person name="Murphy C."/>
            <person name="Pearson M."/>
            <person name="Poon T.W."/>
            <person name="Priest M."/>
            <person name="Roberts A."/>
            <person name="Saif S."/>
            <person name="Shea T."/>
            <person name="Sykes S."/>
            <person name="Wortman J."/>
            <person name="Nusbaum C."/>
            <person name="Birren B."/>
        </authorList>
    </citation>
    <scope>NUCLEOTIDE SEQUENCE [LARGE SCALE GENOMIC DNA]</scope>
    <source>
        <strain evidence="1">NJM9701</strain>
    </source>
</reference>
<dbReference type="VEuPathDB" id="FungiDB:H310_06331"/>
<gene>
    <name evidence="1" type="ORF">H310_06331</name>
</gene>
<dbReference type="OrthoDB" id="10452711at2759"/>
<dbReference type="GeneID" id="20083381"/>
<evidence type="ECO:0000313" key="1">
    <source>
        <dbReference type="EMBL" id="ETW01725.1"/>
    </source>
</evidence>